<sequence>MIKVYSEIVPFRGSHYDFGVYQGKLLLHSPILSNRKKQWKKMNRHFQIDRMEVLNAFQSFAPKLLEEIQGLADSLKMSFTDALREFGGYYIEYGNSGCSIYTDNGFMVRNYDNDPLSYEGRFVLFQPNNGFAAIGPSMQITGRTDGINEHGLAIGYNFVHRKKTRNGFICNMIARIVLETCQNKEEAIDLLKEIPHRHSFIYVLSDPDGSVIVEASPRKVVARTGNWCTNHFDILTEENRYRMQDSRQRWSAIAHRQRTLANPYDAFRMMNDPASGVFSEKYGAWAGTIHTAQYFPREKKIWFAIGGNRKPLIIDGKHWFEGKDIPVKRIKGELNSRFPFVNMAPLA</sequence>
<dbReference type="PANTHER" id="PTHR34180:SF1">
    <property type="entry name" value="BETA-ALANYL-DOPAMINE_CARCININE HYDROLASE"/>
    <property type="match status" value="1"/>
</dbReference>
<dbReference type="GO" id="GO:0016787">
    <property type="term" value="F:hydrolase activity"/>
    <property type="evidence" value="ECO:0007669"/>
    <property type="project" value="UniProtKB-KW"/>
</dbReference>
<keyword evidence="2" id="KW-0378">Hydrolase</keyword>
<feature type="domain" description="Peptidase C45 hydrolase" evidence="1">
    <location>
        <begin position="103"/>
        <end position="309"/>
    </location>
</feature>
<dbReference type="Pfam" id="PF03417">
    <property type="entry name" value="AAT"/>
    <property type="match status" value="1"/>
</dbReference>
<reference evidence="2" key="2">
    <citation type="submission" date="2020-09" db="EMBL/GenBank/DDBJ databases">
        <authorList>
            <person name="Sun Q."/>
            <person name="Zhou Y."/>
        </authorList>
    </citation>
    <scope>NUCLEOTIDE SEQUENCE</scope>
    <source>
        <strain evidence="2">CGMCC 1.12360</strain>
    </source>
</reference>
<dbReference type="CDD" id="cd01935">
    <property type="entry name" value="Ntn_CGH_like"/>
    <property type="match status" value="1"/>
</dbReference>
<keyword evidence="3" id="KW-1185">Reference proteome</keyword>
<reference evidence="2" key="1">
    <citation type="journal article" date="2014" name="Int. J. Syst. Evol. Microbiol.">
        <title>Complete genome sequence of Corynebacterium casei LMG S-19264T (=DSM 44701T), isolated from a smear-ripened cheese.</title>
        <authorList>
            <consortium name="US DOE Joint Genome Institute (JGI-PGF)"/>
            <person name="Walter F."/>
            <person name="Albersmeier A."/>
            <person name="Kalinowski J."/>
            <person name="Ruckert C."/>
        </authorList>
    </citation>
    <scope>NUCLEOTIDE SEQUENCE</scope>
    <source>
        <strain evidence="2">CGMCC 1.12360</strain>
    </source>
</reference>
<dbReference type="AlphaFoldDB" id="A0A8J2ZR94"/>
<evidence type="ECO:0000259" key="1">
    <source>
        <dbReference type="Pfam" id="PF03417"/>
    </source>
</evidence>
<dbReference type="SUPFAM" id="SSF56235">
    <property type="entry name" value="N-terminal nucleophile aminohydrolases (Ntn hydrolases)"/>
    <property type="match status" value="1"/>
</dbReference>
<organism evidence="2 3">
    <name type="scientific">Compostibacillus humi</name>
    <dbReference type="NCBI Taxonomy" id="1245525"/>
    <lineage>
        <taxon>Bacteria</taxon>
        <taxon>Bacillati</taxon>
        <taxon>Bacillota</taxon>
        <taxon>Bacilli</taxon>
        <taxon>Bacillales</taxon>
        <taxon>Bacillaceae</taxon>
        <taxon>Compostibacillus</taxon>
    </lineage>
</organism>
<name>A0A8J2ZR94_9BACI</name>
<dbReference type="PANTHER" id="PTHR34180">
    <property type="entry name" value="PEPTIDASE C45"/>
    <property type="match status" value="1"/>
</dbReference>
<evidence type="ECO:0000313" key="3">
    <source>
        <dbReference type="Proteomes" id="UP000602050"/>
    </source>
</evidence>
<dbReference type="NCBIfam" id="NF040521">
    <property type="entry name" value="C45_proenzyme"/>
    <property type="match status" value="1"/>
</dbReference>
<dbReference type="InterPro" id="IPR029055">
    <property type="entry name" value="Ntn_hydrolases_N"/>
</dbReference>
<comment type="caution">
    <text evidence="2">The sequence shown here is derived from an EMBL/GenBank/DDBJ whole genome shotgun (WGS) entry which is preliminary data.</text>
</comment>
<dbReference type="RefSeq" id="WP_188391528.1">
    <property type="nucleotide sequence ID" value="NZ_BMEV01000017.1"/>
</dbReference>
<proteinExistence type="predicted"/>
<dbReference type="Gene3D" id="3.60.60.10">
    <property type="entry name" value="Penicillin V Acylase, Chain A"/>
    <property type="match status" value="1"/>
</dbReference>
<gene>
    <name evidence="2" type="ORF">GCM10010978_12520</name>
</gene>
<dbReference type="InterPro" id="IPR047794">
    <property type="entry name" value="C45_proenzyme-like"/>
</dbReference>
<dbReference type="InterPro" id="IPR047801">
    <property type="entry name" value="Peptidase_C45"/>
</dbReference>
<dbReference type="Proteomes" id="UP000602050">
    <property type="component" value="Unassembled WGS sequence"/>
</dbReference>
<dbReference type="EMBL" id="BMEV01000017">
    <property type="protein sequence ID" value="GGH74046.1"/>
    <property type="molecule type" value="Genomic_DNA"/>
</dbReference>
<accession>A0A8J2ZR94</accession>
<dbReference type="InterPro" id="IPR005079">
    <property type="entry name" value="Peptidase_C45_hydrolase"/>
</dbReference>
<protein>
    <submittedName>
        <fullName evidence="2">Choloylglycine hydrolase</fullName>
    </submittedName>
</protein>
<evidence type="ECO:0000313" key="2">
    <source>
        <dbReference type="EMBL" id="GGH74046.1"/>
    </source>
</evidence>